<dbReference type="RefSeq" id="WP_052220972.1">
    <property type="nucleotide sequence ID" value="NZ_LHUR01000018.1"/>
</dbReference>
<comment type="caution">
    <text evidence="1">The sequence shown here is derived from an EMBL/GenBank/DDBJ whole genome shotgun (WGS) entry which is preliminary data.</text>
</comment>
<organism evidence="1 2">
    <name type="scientific">Clostridium homopropionicum DSM 5847</name>
    <dbReference type="NCBI Taxonomy" id="1121318"/>
    <lineage>
        <taxon>Bacteria</taxon>
        <taxon>Bacillati</taxon>
        <taxon>Bacillota</taxon>
        <taxon>Clostridia</taxon>
        <taxon>Eubacteriales</taxon>
        <taxon>Clostridiaceae</taxon>
        <taxon>Clostridium</taxon>
    </lineage>
</organism>
<accession>A0A0L6ZBQ5</accession>
<proteinExistence type="predicted"/>
<evidence type="ECO:0008006" key="3">
    <source>
        <dbReference type="Google" id="ProtNLM"/>
    </source>
</evidence>
<dbReference type="STRING" id="36844.SAMN04488501_11167"/>
<dbReference type="InterPro" id="IPR051200">
    <property type="entry name" value="Host-pathogen_enzymatic-act"/>
</dbReference>
<dbReference type="Proteomes" id="UP000037043">
    <property type="component" value="Unassembled WGS sequence"/>
</dbReference>
<dbReference type="PANTHER" id="PTHR47197">
    <property type="entry name" value="PROTEIN NIRF"/>
    <property type="match status" value="1"/>
</dbReference>
<protein>
    <recommendedName>
        <fullName evidence="3">Cytochrome D1 heme domain protein</fullName>
    </recommendedName>
</protein>
<reference evidence="2" key="1">
    <citation type="submission" date="2015-08" db="EMBL/GenBank/DDBJ databases">
        <title>Genome sequence of the strict anaerobe Clostridium homopropionicum LuHBu1 (DSM 5847T).</title>
        <authorList>
            <person name="Poehlein A."/>
            <person name="Beck M."/>
            <person name="Schiel-Bengelsdorf B."/>
            <person name="Bengelsdorf F.R."/>
            <person name="Daniel R."/>
            <person name="Duerre P."/>
        </authorList>
    </citation>
    <scope>NUCLEOTIDE SEQUENCE [LARGE SCALE GENOMIC DNA]</scope>
    <source>
        <strain evidence="2">DSM 5847</strain>
    </source>
</reference>
<dbReference type="Gene3D" id="2.130.10.10">
    <property type="entry name" value="YVTN repeat-like/Quinoprotein amine dehydrogenase"/>
    <property type="match status" value="1"/>
</dbReference>
<keyword evidence="2" id="KW-1185">Reference proteome</keyword>
<gene>
    <name evidence="1" type="ORF">CLHOM_14070</name>
</gene>
<evidence type="ECO:0000313" key="1">
    <source>
        <dbReference type="EMBL" id="KOA20208.1"/>
    </source>
</evidence>
<dbReference type="InterPro" id="IPR011048">
    <property type="entry name" value="Haem_d1_sf"/>
</dbReference>
<dbReference type="InterPro" id="IPR015943">
    <property type="entry name" value="WD40/YVTN_repeat-like_dom_sf"/>
</dbReference>
<dbReference type="PANTHER" id="PTHR47197:SF3">
    <property type="entry name" value="DIHYDRO-HEME D1 DEHYDROGENASE"/>
    <property type="match status" value="1"/>
</dbReference>
<dbReference type="PATRIC" id="fig|1121318.3.peg.1418"/>
<sequence>MEEYLYVCNTSSDNLSVIDLNKFSEECKISLEASQMDRVGPHGICKYGDKLLIANNYSNSISIIDRYKKQEIESHFIGMHCNDAVVYEDKAYVICGESNYVVEFNLLTNKIDEELPCGNLPHSIEINKQKKLMIVSNFENDSLTLIDLENKKNIQEIKVGAYPTKAVFSVDGNHIIICESNLGADVRGNISIISLKGFKQINKVMVGKYPVDMFVNSAYTFVSNFGEGTVSIVDINYCNEVKKINIGGMPRGVIKIGDFIYVGDNYNNLLIRVDIKRENKKVISIGGEPNGMTYI</sequence>
<dbReference type="SUPFAM" id="SSF51004">
    <property type="entry name" value="C-terminal (heme d1) domain of cytochrome cd1-nitrite reductase"/>
    <property type="match status" value="1"/>
</dbReference>
<dbReference type="EMBL" id="LHUR01000018">
    <property type="protein sequence ID" value="KOA20208.1"/>
    <property type="molecule type" value="Genomic_DNA"/>
</dbReference>
<dbReference type="AlphaFoldDB" id="A0A0L6ZBQ5"/>
<name>A0A0L6ZBQ5_9CLOT</name>
<evidence type="ECO:0000313" key="2">
    <source>
        <dbReference type="Proteomes" id="UP000037043"/>
    </source>
</evidence>